<dbReference type="RefSeq" id="WP_003782078.1">
    <property type="nucleotide sequence ID" value="NZ_GL870929.1"/>
</dbReference>
<comment type="caution">
    <text evidence="1">The sequence shown here is derived from an EMBL/GenBank/DDBJ whole genome shotgun (WGS) entry which is preliminary data.</text>
</comment>
<dbReference type="SMART" id="SM00855">
    <property type="entry name" value="PGAM"/>
    <property type="match status" value="1"/>
</dbReference>
<accession>F0EY28</accession>
<dbReference type="SUPFAM" id="SSF53254">
    <property type="entry name" value="Phosphoglycerate mutase-like"/>
    <property type="match status" value="1"/>
</dbReference>
<gene>
    <name evidence="1" type="primary">sixA</name>
    <name evidence="1" type="ORF">HMPREF9098_0788</name>
</gene>
<dbReference type="STRING" id="888741.HMPREF9098_0788"/>
<protein>
    <submittedName>
        <fullName evidence="1">Putative phosphohistidine phosphatase SixA</fullName>
        <ecNumber evidence="1">3.1.3.-</ecNumber>
    </submittedName>
</protein>
<dbReference type="InterPro" id="IPR029033">
    <property type="entry name" value="His_PPase_superfam"/>
</dbReference>
<dbReference type="Gene3D" id="3.40.50.1240">
    <property type="entry name" value="Phosphoglycerate mutase-like"/>
    <property type="match status" value="1"/>
</dbReference>
<dbReference type="EC" id="3.1.3.-" evidence="1"/>
<dbReference type="Pfam" id="PF00300">
    <property type="entry name" value="His_Phos_1"/>
    <property type="match status" value="1"/>
</dbReference>
<dbReference type="InterPro" id="IPR013078">
    <property type="entry name" value="His_Pase_superF_clade-1"/>
</dbReference>
<evidence type="ECO:0000313" key="2">
    <source>
        <dbReference type="Proteomes" id="UP000004088"/>
    </source>
</evidence>
<dbReference type="Proteomes" id="UP000004088">
    <property type="component" value="Unassembled WGS sequence"/>
</dbReference>
<sequence>MQLILWRHAQAEEGDNDLARPLTTKGHKQARKMARFLQGKLSGGYHVWISEAERSRQTAAYLQHPAKVQAALNPDAAAQQVAEWLCGIASDEMVVIVGHQPWLGDLCAWLFTQTWQNNVYWSVKKGAIWWFECAQPLGSAPAQLRLMMTPAEIECSVKP</sequence>
<dbReference type="CDD" id="cd07067">
    <property type="entry name" value="HP_PGM_like"/>
    <property type="match status" value="1"/>
</dbReference>
<proteinExistence type="predicted"/>
<reference evidence="1 2" key="1">
    <citation type="submission" date="2011-01" db="EMBL/GenBank/DDBJ databases">
        <authorList>
            <person name="Muzny D."/>
            <person name="Qin X."/>
            <person name="Deng J."/>
            <person name="Jiang H."/>
            <person name="Liu Y."/>
            <person name="Qu J."/>
            <person name="Song X.-Z."/>
            <person name="Zhang L."/>
            <person name="Thornton R."/>
            <person name="Coyle M."/>
            <person name="Francisco L."/>
            <person name="Jackson L."/>
            <person name="Javaid M."/>
            <person name="Korchina V."/>
            <person name="Kovar C."/>
            <person name="Mata R."/>
            <person name="Mathew T."/>
            <person name="Ngo R."/>
            <person name="Nguyen L."/>
            <person name="Nguyen N."/>
            <person name="Okwuonu G."/>
            <person name="Ongeri F."/>
            <person name="Pham C."/>
            <person name="Simmons D."/>
            <person name="Wilczek-Boney K."/>
            <person name="Hale W."/>
            <person name="Jakkamsetti A."/>
            <person name="Pham P."/>
            <person name="Ruth R."/>
            <person name="San Lucas F."/>
            <person name="Warren J."/>
            <person name="Zhang J."/>
            <person name="Zhao Z."/>
            <person name="Zhou C."/>
            <person name="Zhu D."/>
            <person name="Lee S."/>
            <person name="Bess C."/>
            <person name="Blankenburg K."/>
            <person name="Forbes L."/>
            <person name="Fu Q."/>
            <person name="Gubbala S."/>
            <person name="Hirani K."/>
            <person name="Jayaseelan J.C."/>
            <person name="Lara F."/>
            <person name="Munidasa M."/>
            <person name="Palculict T."/>
            <person name="Patil S."/>
            <person name="Pu L.-L."/>
            <person name="Saada N."/>
            <person name="Tang L."/>
            <person name="Weissenberger G."/>
            <person name="Zhu Y."/>
            <person name="Hemphill L."/>
            <person name="Shang Y."/>
            <person name="Youmans B."/>
            <person name="Ayvaz T."/>
            <person name="Ross M."/>
            <person name="Santibanez J."/>
            <person name="Aqrawi P."/>
            <person name="Gross S."/>
            <person name="Joshi V."/>
            <person name="Fowler G."/>
            <person name="Nazareth L."/>
            <person name="Reid J."/>
            <person name="Worley K."/>
            <person name="Petrosino J."/>
            <person name="Highlander S."/>
            <person name="Gibbs R."/>
        </authorList>
    </citation>
    <scope>NUCLEOTIDE SEQUENCE [LARGE SCALE GENOMIC DNA]</scope>
    <source>
        <strain evidence="1 2">ATCC 33394</strain>
    </source>
</reference>
<organism evidence="1 2">
    <name type="scientific">Kingella denitrificans ATCC 33394</name>
    <dbReference type="NCBI Taxonomy" id="888741"/>
    <lineage>
        <taxon>Bacteria</taxon>
        <taxon>Pseudomonadati</taxon>
        <taxon>Pseudomonadota</taxon>
        <taxon>Betaproteobacteria</taxon>
        <taxon>Neisseriales</taxon>
        <taxon>Neisseriaceae</taxon>
        <taxon>Kingella</taxon>
    </lineage>
</organism>
<evidence type="ECO:0000313" key="1">
    <source>
        <dbReference type="EMBL" id="EGC17810.1"/>
    </source>
</evidence>
<keyword evidence="1" id="KW-0378">Hydrolase</keyword>
<name>F0EY28_9NEIS</name>
<dbReference type="EMBL" id="AEWV01000014">
    <property type="protein sequence ID" value="EGC17810.1"/>
    <property type="molecule type" value="Genomic_DNA"/>
</dbReference>
<dbReference type="GO" id="GO:0016787">
    <property type="term" value="F:hydrolase activity"/>
    <property type="evidence" value="ECO:0007669"/>
    <property type="project" value="UniProtKB-KW"/>
</dbReference>
<dbReference type="AlphaFoldDB" id="F0EY28"/>
<keyword evidence="2" id="KW-1185">Reference proteome</keyword>
<dbReference type="HOGENOM" id="CLU_084603_3_0_4"/>